<name>A0A672KBA2_SINGR</name>
<dbReference type="AlphaFoldDB" id="A0A672KBA2"/>
<keyword evidence="1" id="KW-1133">Transmembrane helix</keyword>
<organism evidence="3 4">
    <name type="scientific">Sinocyclocheilus grahami</name>
    <name type="common">Dianchi golden-line fish</name>
    <name type="synonym">Barbus grahami</name>
    <dbReference type="NCBI Taxonomy" id="75366"/>
    <lineage>
        <taxon>Eukaryota</taxon>
        <taxon>Metazoa</taxon>
        <taxon>Chordata</taxon>
        <taxon>Craniata</taxon>
        <taxon>Vertebrata</taxon>
        <taxon>Euteleostomi</taxon>
        <taxon>Actinopterygii</taxon>
        <taxon>Neopterygii</taxon>
        <taxon>Teleostei</taxon>
        <taxon>Ostariophysi</taxon>
        <taxon>Cypriniformes</taxon>
        <taxon>Cyprinidae</taxon>
        <taxon>Cyprininae</taxon>
        <taxon>Sinocyclocheilus</taxon>
    </lineage>
</organism>
<dbReference type="SUPFAM" id="SSF50891">
    <property type="entry name" value="Cyclophilin-like"/>
    <property type="match status" value="1"/>
</dbReference>
<dbReference type="Proteomes" id="UP000472262">
    <property type="component" value="Unassembled WGS sequence"/>
</dbReference>
<dbReference type="GO" id="GO:0061630">
    <property type="term" value="F:ubiquitin protein ligase activity"/>
    <property type="evidence" value="ECO:0007669"/>
    <property type="project" value="TreeGrafter"/>
</dbReference>
<dbReference type="Gene3D" id="2.40.100.10">
    <property type="entry name" value="Cyclophilin-like"/>
    <property type="match status" value="1"/>
</dbReference>
<dbReference type="InterPro" id="IPR029000">
    <property type="entry name" value="Cyclophilin-like_dom_sf"/>
</dbReference>
<keyword evidence="1" id="KW-0812">Transmembrane</keyword>
<sequence length="84" mass="10067">MTKSFHKSHFLTFKTDVFYSLQVPKAGENFIKLCKKGYYDGTIFHRSIRNFMVNIFFIKFHFINYIDVTVVLTFTFLGQAWHFP</sequence>
<dbReference type="InParanoid" id="A0A672KBA2"/>
<dbReference type="PANTHER" id="PTHR45625">
    <property type="entry name" value="PEPTIDYL-PROLYL CIS-TRANS ISOMERASE-RELATED"/>
    <property type="match status" value="1"/>
</dbReference>
<keyword evidence="1" id="KW-0472">Membrane</keyword>
<evidence type="ECO:0000313" key="4">
    <source>
        <dbReference type="Proteomes" id="UP000472262"/>
    </source>
</evidence>
<dbReference type="InterPro" id="IPR002130">
    <property type="entry name" value="Cyclophilin-type_PPIase_dom"/>
</dbReference>
<dbReference type="Pfam" id="PF00160">
    <property type="entry name" value="Pro_isomerase"/>
    <property type="match status" value="1"/>
</dbReference>
<accession>A0A672KBA2</accession>
<evidence type="ECO:0000259" key="2">
    <source>
        <dbReference type="Pfam" id="PF00160"/>
    </source>
</evidence>
<dbReference type="GO" id="GO:0071013">
    <property type="term" value="C:catalytic step 2 spliceosome"/>
    <property type="evidence" value="ECO:0007669"/>
    <property type="project" value="TreeGrafter"/>
</dbReference>
<dbReference type="PANTHER" id="PTHR45625:SF1">
    <property type="entry name" value="RING-TYPE E3 UBIQUITIN-PROTEIN LIGASE PPIL2"/>
    <property type="match status" value="1"/>
</dbReference>
<keyword evidence="4" id="KW-1185">Reference proteome</keyword>
<evidence type="ECO:0000313" key="3">
    <source>
        <dbReference type="Ensembl" id="ENSSGRP00000006445.1"/>
    </source>
</evidence>
<proteinExistence type="predicted"/>
<dbReference type="GO" id="GO:0000209">
    <property type="term" value="P:protein polyubiquitination"/>
    <property type="evidence" value="ECO:0007669"/>
    <property type="project" value="TreeGrafter"/>
</dbReference>
<reference evidence="3" key="1">
    <citation type="submission" date="2025-08" db="UniProtKB">
        <authorList>
            <consortium name="Ensembl"/>
        </authorList>
    </citation>
    <scope>IDENTIFICATION</scope>
</reference>
<dbReference type="GO" id="GO:0003755">
    <property type="term" value="F:peptidyl-prolyl cis-trans isomerase activity"/>
    <property type="evidence" value="ECO:0007669"/>
    <property type="project" value="InterPro"/>
</dbReference>
<reference evidence="3" key="2">
    <citation type="submission" date="2025-09" db="UniProtKB">
        <authorList>
            <consortium name="Ensembl"/>
        </authorList>
    </citation>
    <scope>IDENTIFICATION</scope>
</reference>
<feature type="domain" description="PPIase cyclophilin-type" evidence="2">
    <location>
        <begin position="19"/>
        <end position="54"/>
    </location>
</feature>
<feature type="transmembrane region" description="Helical" evidence="1">
    <location>
        <begin position="62"/>
        <end position="81"/>
    </location>
</feature>
<dbReference type="Ensembl" id="ENSSGRT00000007007.1">
    <property type="protein sequence ID" value="ENSSGRP00000006445.1"/>
    <property type="gene ID" value="ENSSGRG00000004363.1"/>
</dbReference>
<dbReference type="InterPro" id="IPR044666">
    <property type="entry name" value="Cyclophilin_A-like"/>
</dbReference>
<protein>
    <recommendedName>
        <fullName evidence="2">PPIase cyclophilin-type domain-containing protein</fullName>
    </recommendedName>
</protein>
<evidence type="ECO:0000256" key="1">
    <source>
        <dbReference type="SAM" id="Phobius"/>
    </source>
</evidence>